<dbReference type="InterPro" id="IPR013103">
    <property type="entry name" value="RVT_2"/>
</dbReference>
<keyword evidence="10" id="KW-0255">Endonuclease</keyword>
<evidence type="ECO:0000256" key="24">
    <source>
        <dbReference type="SAM" id="SignalP"/>
    </source>
</evidence>
<keyword evidence="17" id="KW-0239">DNA-directed DNA polymerase</keyword>
<dbReference type="Proteomes" id="UP000249723">
    <property type="component" value="Unassembled WGS sequence"/>
</dbReference>
<keyword evidence="18" id="KW-0917">Virion maturation</keyword>
<proteinExistence type="predicted"/>
<dbReference type="PROSITE" id="PS50994">
    <property type="entry name" value="INTEGRASE"/>
    <property type="match status" value="1"/>
</dbReference>
<evidence type="ECO:0000256" key="19">
    <source>
        <dbReference type="ARBA" id="ARBA00023172"/>
    </source>
</evidence>
<dbReference type="EMBL" id="FMWP01000012">
    <property type="protein sequence ID" value="SCZ87995.1"/>
    <property type="molecule type" value="Genomic_DNA"/>
</dbReference>
<keyword evidence="11" id="KW-0378">Hydrolase</keyword>
<keyword evidence="13" id="KW-0460">Magnesium</keyword>
<keyword evidence="7" id="KW-0479">Metal-binding</keyword>
<dbReference type="CDD" id="cd09272">
    <property type="entry name" value="RNase_HI_RT_Ty1"/>
    <property type="match status" value="1"/>
</dbReference>
<evidence type="ECO:0000256" key="7">
    <source>
        <dbReference type="ARBA" id="ARBA00022723"/>
    </source>
</evidence>
<keyword evidence="27" id="KW-1185">Reference proteome</keyword>
<keyword evidence="20" id="KW-0511">Multifunctional enzyme</keyword>
<gene>
    <name evidence="26" type="ORF">BZ3500_MVSOF-1268-A1-R1_CHR2-1G04120</name>
</gene>
<comment type="catalytic activity">
    <reaction evidence="21">
        <text>DNA(n) + a 2'-deoxyribonucleoside 5'-triphosphate = DNA(n+1) + diphosphate</text>
        <dbReference type="Rhea" id="RHEA:22508"/>
        <dbReference type="Rhea" id="RHEA-COMP:17339"/>
        <dbReference type="Rhea" id="RHEA-COMP:17340"/>
        <dbReference type="ChEBI" id="CHEBI:33019"/>
        <dbReference type="ChEBI" id="CHEBI:61560"/>
        <dbReference type="ChEBI" id="CHEBI:173112"/>
        <dbReference type="EC" id="2.7.7.49"/>
    </reaction>
</comment>
<evidence type="ECO:0000259" key="25">
    <source>
        <dbReference type="PROSITE" id="PS50994"/>
    </source>
</evidence>
<evidence type="ECO:0000256" key="21">
    <source>
        <dbReference type="ARBA" id="ARBA00048173"/>
    </source>
</evidence>
<name>A0A2X0KF73_9BASI</name>
<evidence type="ECO:0000256" key="15">
    <source>
        <dbReference type="ARBA" id="ARBA00022908"/>
    </source>
</evidence>
<reference evidence="27" key="1">
    <citation type="submission" date="2016-10" db="EMBL/GenBank/DDBJ databases">
        <authorList>
            <person name="Jeantristanb JTB J.-T."/>
            <person name="Ricardo R."/>
        </authorList>
    </citation>
    <scope>NUCLEOTIDE SEQUENCE [LARGE SCALE GENOMIC DNA]</scope>
</reference>
<evidence type="ECO:0000256" key="10">
    <source>
        <dbReference type="ARBA" id="ARBA00022759"/>
    </source>
</evidence>
<dbReference type="GO" id="GO:0046872">
    <property type="term" value="F:metal ion binding"/>
    <property type="evidence" value="ECO:0007669"/>
    <property type="project" value="UniProtKB-KW"/>
</dbReference>
<evidence type="ECO:0000256" key="17">
    <source>
        <dbReference type="ARBA" id="ARBA00022932"/>
    </source>
</evidence>
<keyword evidence="16" id="KW-0695">RNA-directed DNA polymerase</keyword>
<dbReference type="Pfam" id="PF13976">
    <property type="entry name" value="gag_pre-integrs"/>
    <property type="match status" value="1"/>
</dbReference>
<dbReference type="InterPro" id="IPR012337">
    <property type="entry name" value="RNaseH-like_sf"/>
</dbReference>
<evidence type="ECO:0000256" key="4">
    <source>
        <dbReference type="ARBA" id="ARBA00022670"/>
    </source>
</evidence>
<evidence type="ECO:0000256" key="23">
    <source>
        <dbReference type="SAM" id="MobiDB-lite"/>
    </source>
</evidence>
<dbReference type="InterPro" id="IPR036397">
    <property type="entry name" value="RNaseH_sf"/>
</dbReference>
<dbReference type="SUPFAM" id="SSF56672">
    <property type="entry name" value="DNA/RNA polymerases"/>
    <property type="match status" value="1"/>
</dbReference>
<keyword evidence="14" id="KW-0694">RNA-binding</keyword>
<dbReference type="InterPro" id="IPR043502">
    <property type="entry name" value="DNA/RNA_pol_sf"/>
</dbReference>
<dbReference type="InterPro" id="IPR057670">
    <property type="entry name" value="SH3_retrovirus"/>
</dbReference>
<evidence type="ECO:0000313" key="26">
    <source>
        <dbReference type="EMBL" id="SCZ87995.1"/>
    </source>
</evidence>
<evidence type="ECO:0000256" key="6">
    <source>
        <dbReference type="ARBA" id="ARBA00022722"/>
    </source>
</evidence>
<dbReference type="STRING" id="289078.A0A2X0KF73"/>
<keyword evidence="9" id="KW-0064">Aspartyl protease</keyword>
<evidence type="ECO:0000256" key="14">
    <source>
        <dbReference type="ARBA" id="ARBA00022884"/>
    </source>
</evidence>
<evidence type="ECO:0000256" key="20">
    <source>
        <dbReference type="ARBA" id="ARBA00023268"/>
    </source>
</evidence>
<keyword evidence="8" id="KW-0547">Nucleotide-binding</keyword>
<dbReference type="GO" id="GO:0032196">
    <property type="term" value="P:transposition"/>
    <property type="evidence" value="ECO:0007669"/>
    <property type="project" value="UniProtKB-KW"/>
</dbReference>
<feature type="region of interest" description="Disordered" evidence="23">
    <location>
        <begin position="710"/>
        <end position="777"/>
    </location>
</feature>
<accession>A0A2X0KF73</accession>
<organism evidence="26 27">
    <name type="scientific">Microbotryum saponariae</name>
    <dbReference type="NCBI Taxonomy" id="289078"/>
    <lineage>
        <taxon>Eukaryota</taxon>
        <taxon>Fungi</taxon>
        <taxon>Dikarya</taxon>
        <taxon>Basidiomycota</taxon>
        <taxon>Pucciniomycotina</taxon>
        <taxon>Microbotryomycetes</taxon>
        <taxon>Microbotryales</taxon>
        <taxon>Microbotryaceae</taxon>
        <taxon>Microbotryum</taxon>
    </lineage>
</organism>
<comment type="catalytic activity">
    <reaction evidence="22">
        <text>DNA(n) + a 2'-deoxyribonucleoside 5'-triphosphate = DNA(n+1) + diphosphate</text>
        <dbReference type="Rhea" id="RHEA:22508"/>
        <dbReference type="Rhea" id="RHEA-COMP:17339"/>
        <dbReference type="Rhea" id="RHEA-COMP:17340"/>
        <dbReference type="ChEBI" id="CHEBI:33019"/>
        <dbReference type="ChEBI" id="CHEBI:61560"/>
        <dbReference type="ChEBI" id="CHEBI:173112"/>
        <dbReference type="EC" id="2.7.7.7"/>
    </reaction>
</comment>
<dbReference type="GO" id="GO:0005524">
    <property type="term" value="F:ATP binding"/>
    <property type="evidence" value="ECO:0007669"/>
    <property type="project" value="UniProtKB-KW"/>
</dbReference>
<evidence type="ECO:0000256" key="13">
    <source>
        <dbReference type="ARBA" id="ARBA00022842"/>
    </source>
</evidence>
<dbReference type="GO" id="GO:0006508">
    <property type="term" value="P:proteolysis"/>
    <property type="evidence" value="ECO:0007669"/>
    <property type="project" value="UniProtKB-KW"/>
</dbReference>
<dbReference type="GO" id="GO:0003723">
    <property type="term" value="F:RNA binding"/>
    <property type="evidence" value="ECO:0007669"/>
    <property type="project" value="UniProtKB-KW"/>
</dbReference>
<feature type="compositionally biased region" description="Acidic residues" evidence="23">
    <location>
        <begin position="745"/>
        <end position="755"/>
    </location>
</feature>
<evidence type="ECO:0000256" key="12">
    <source>
        <dbReference type="ARBA" id="ARBA00022840"/>
    </source>
</evidence>
<keyword evidence="17" id="KW-0808">Transferase</keyword>
<dbReference type="Pfam" id="PF25597">
    <property type="entry name" value="SH3_retrovirus"/>
    <property type="match status" value="1"/>
</dbReference>
<evidence type="ECO:0000256" key="18">
    <source>
        <dbReference type="ARBA" id="ARBA00023113"/>
    </source>
</evidence>
<evidence type="ECO:0000313" key="27">
    <source>
        <dbReference type="Proteomes" id="UP000249723"/>
    </source>
</evidence>
<keyword evidence="19" id="KW-0233">DNA recombination</keyword>
<dbReference type="GO" id="GO:0006310">
    <property type="term" value="P:DNA recombination"/>
    <property type="evidence" value="ECO:0007669"/>
    <property type="project" value="UniProtKB-KW"/>
</dbReference>
<dbReference type="OrthoDB" id="7691805at2759"/>
<dbReference type="Gene3D" id="3.30.420.10">
    <property type="entry name" value="Ribonuclease H-like superfamily/Ribonuclease H"/>
    <property type="match status" value="1"/>
</dbReference>
<evidence type="ECO:0000256" key="2">
    <source>
        <dbReference type="ARBA" id="ARBA00022578"/>
    </source>
</evidence>
<evidence type="ECO:0000256" key="8">
    <source>
        <dbReference type="ARBA" id="ARBA00022741"/>
    </source>
</evidence>
<evidence type="ECO:0000256" key="1">
    <source>
        <dbReference type="ARBA" id="ARBA00002180"/>
    </source>
</evidence>
<keyword evidence="6" id="KW-0540">Nuclease</keyword>
<dbReference type="GO" id="GO:0004519">
    <property type="term" value="F:endonuclease activity"/>
    <property type="evidence" value="ECO:0007669"/>
    <property type="project" value="UniProtKB-KW"/>
</dbReference>
<dbReference type="PANTHER" id="PTHR42648">
    <property type="entry name" value="TRANSPOSASE, PUTATIVE-RELATED"/>
    <property type="match status" value="1"/>
</dbReference>
<dbReference type="InterPro" id="IPR054722">
    <property type="entry name" value="PolX-like_BBD"/>
</dbReference>
<comment type="function">
    <text evidence="1">The aspartyl protease (PR) mediates the proteolytic cleavages of the Gag and Gag-Pol polyproteins after assembly of the VLP.</text>
</comment>
<dbReference type="Pfam" id="PF22936">
    <property type="entry name" value="Pol_BBD"/>
    <property type="match status" value="1"/>
</dbReference>
<dbReference type="Pfam" id="PF07727">
    <property type="entry name" value="RVT_2"/>
    <property type="match status" value="1"/>
</dbReference>
<protein>
    <submittedName>
        <fullName evidence="26">BZ3500_MvSof-1268-A1-R1_Chr2-1g04120 protein</fullName>
    </submittedName>
</protein>
<keyword evidence="15" id="KW-0229">DNA integration</keyword>
<dbReference type="GO" id="GO:0005634">
    <property type="term" value="C:nucleus"/>
    <property type="evidence" value="ECO:0007669"/>
    <property type="project" value="UniProtKB-ARBA"/>
</dbReference>
<keyword evidence="12" id="KW-0067">ATP-binding</keyword>
<keyword evidence="2" id="KW-0815">Transposition</keyword>
<evidence type="ECO:0000256" key="22">
    <source>
        <dbReference type="ARBA" id="ARBA00049244"/>
    </source>
</evidence>
<evidence type="ECO:0000256" key="16">
    <source>
        <dbReference type="ARBA" id="ARBA00022918"/>
    </source>
</evidence>
<dbReference type="GO" id="GO:0004190">
    <property type="term" value="F:aspartic-type endopeptidase activity"/>
    <property type="evidence" value="ECO:0007669"/>
    <property type="project" value="UniProtKB-KW"/>
</dbReference>
<keyword evidence="4" id="KW-0645">Protease</keyword>
<feature type="domain" description="Integrase catalytic" evidence="25">
    <location>
        <begin position="373"/>
        <end position="543"/>
    </location>
</feature>
<dbReference type="InterPro" id="IPR025724">
    <property type="entry name" value="GAG-pre-integrase_dom"/>
</dbReference>
<evidence type="ECO:0000256" key="9">
    <source>
        <dbReference type="ARBA" id="ARBA00022750"/>
    </source>
</evidence>
<feature type="chain" id="PRO_5030060004" evidence="24">
    <location>
        <begin position="24"/>
        <end position="1480"/>
    </location>
</feature>
<dbReference type="SUPFAM" id="SSF53098">
    <property type="entry name" value="Ribonuclease H-like"/>
    <property type="match status" value="1"/>
</dbReference>
<keyword evidence="3" id="KW-1188">Viral release from host cell</keyword>
<dbReference type="PANTHER" id="PTHR42648:SF11">
    <property type="entry name" value="TRANSPOSON TY4-P GAG-POL POLYPROTEIN"/>
    <property type="match status" value="1"/>
</dbReference>
<keyword evidence="24" id="KW-0732">Signal</keyword>
<dbReference type="GO" id="GO:0003964">
    <property type="term" value="F:RNA-directed DNA polymerase activity"/>
    <property type="evidence" value="ECO:0007669"/>
    <property type="project" value="UniProtKB-KW"/>
</dbReference>
<dbReference type="GO" id="GO:0003887">
    <property type="term" value="F:DNA-directed DNA polymerase activity"/>
    <property type="evidence" value="ECO:0007669"/>
    <property type="project" value="UniProtKB-KW"/>
</dbReference>
<evidence type="ECO:0000256" key="11">
    <source>
        <dbReference type="ARBA" id="ARBA00022801"/>
    </source>
</evidence>
<sequence length="1480" mass="164675">MRGARGAFFPRGCLLLVAFSSLALHCGPDFSASCTLTYRKALLPRSHRFCDSDSHRTTIGMDTDTPSTETSDRGIHVPILRATNYMDWRRRLIGRLVSKDLHLCASRPLSPAAEAVLQVAIDDRSRGFHSPLERLDFASMDVKIAKERSESFSAPAMVAMTTHHSLYLAGSSSRAPDTDFVWIADTGAGHHFVGDRSLLSDFKESPMQVQLADNSLGQATGYGRMFVKTSQGLVLEFKEMYYLPGSKYGLISMSSLRAGGAKLVYGHGGDTQQVWLDGSLVAETVKTKAKKPSYVFDFEIVPPPSPVLVATTRASVGASLMEWHRKFGHMAPSSILRLVNSKAVVGIRLLDKKIEDCEPCIIAKARAGPHNHVSRKPEHVLQRASIDLGFVNDDDTKGRSIYMVIVDQISTYKWAFPLGSKSASEVLEVWRGFQAQVERQSGQKIKFVRSDNGGEFVNQLFGDEFRALGITHELAARYTPQQNGQAERANGSLFALVRAMLKDSGLPKKYWSYAMEAAVFVSNRGPHPHLKGKTAFEVFFGKQPDVSHLRAFGSTAYVLVPKAIRKKLDDHTVKGTFLGYSGEYNYKVRVEHGRSFKIVVSSDVTFSDKAPSIADSAVEPRIYEVEPLQEYELVHQLSFPGLEQIPALRPAPLPEAGLAFQPALFPEADPALRPALVPEAEVPALRPALVPELGPAFRPAPAPLLRFQHMDDDDVAPPPLPAVGPLAEDAEVEEDPIDHRREEAVEAIDSDDDDGPAEHDQPLPPEDGYEYRPYRVGRNPGALENVDAGNILPTRLRAQRRADALRVMSTRSVYRRPPELIAMVSSRHPPLPKTFAEAMASPEAKHWMAASEKELGSFKLHKVFKLTRLPTGARALGYRWVFTRKEDAEGNIISYKARLVIQGFAQRLGIDYNETFAPVSSITTILFLIAISAALGLVLEQFDYDSAFLNGIMEEDVYMKVPEGWTGGSQPGHALKLLKSMYGTKQAPRQWNAALHKLMTDRGYTRSNVDACLYFKYHGKSFAIITLYVDDGLAASNDQAFLDSEISAFDAVYKLKRLGPVKTFLGLEFVRTKDFIFVHQSKYIRGLLEHYTFENKFEVYSDASFGCDHNNGRSVGAYAVIMAGAAISWKSKQQTMVASSTAESETLAASTAAKEAIGLRNLASELRINQGRSTVLHEDNQPCIDLAKNPGARGRTRHWNVHHFYLRERIEVGDIDLRYCPTDLNTAGILTKPLSKLKFSTHREGLGMVSLATLACGSGARGAFFPRGCLLLVAFSSLALHCGPDFSASCTLTYRKALLPRSHRFCDIAQTLGSRDIDARKHLSASSSISLDFSASTLSQCWAAPMGIPLRVLLDKHDRFLPETVSKFYCFISREIEPFHYHENEVIWHAVSEERWDELETYLKAFEERSKERWAEVQRNWSYNIFSAAVRDDWKDFYRLAQVYDPLVCEIEIWTGLCKCRIPQSPHGPSSARGTHYSQT</sequence>
<evidence type="ECO:0000256" key="3">
    <source>
        <dbReference type="ARBA" id="ARBA00022612"/>
    </source>
</evidence>
<dbReference type="GO" id="GO:0015074">
    <property type="term" value="P:DNA integration"/>
    <property type="evidence" value="ECO:0007669"/>
    <property type="project" value="UniProtKB-KW"/>
</dbReference>
<feature type="signal peptide" evidence="24">
    <location>
        <begin position="1"/>
        <end position="23"/>
    </location>
</feature>
<dbReference type="InterPro" id="IPR001584">
    <property type="entry name" value="Integrase_cat-core"/>
</dbReference>
<evidence type="ECO:0000256" key="5">
    <source>
        <dbReference type="ARBA" id="ARBA00022695"/>
    </source>
</evidence>
<keyword evidence="5" id="KW-0548">Nucleotidyltransferase</keyword>
<dbReference type="InterPro" id="IPR039537">
    <property type="entry name" value="Retrotran_Ty1/copia-like"/>
</dbReference>